<dbReference type="PANTHER" id="PTHR47505">
    <property type="entry name" value="DNA UTILIZATION PROTEIN YHGH"/>
    <property type="match status" value="1"/>
</dbReference>
<proteinExistence type="inferred from homology"/>
<feature type="domain" description="Double zinc ribbon" evidence="3">
    <location>
        <begin position="23"/>
        <end position="72"/>
    </location>
</feature>
<keyword evidence="5" id="KW-1185">Reference proteome</keyword>
<sequence length="247" mass="26420">MPTSAPTRLRLPAARLFSALLGLLPSQCALCRAWPDEVLCRACLDQFAVPVPRCRHCALAVPPGQPVCGACLRDPPPLDECVAACDYDWPWSACVSRFKFAGEAGWAAPLAAVLRRHPRAADLIDAADLVLPMPLSQERLRERGFNQSLELARRLAPGRCDAQVLLRPVHTPPQSGLSRADRLRNLRGAFAVEPARAHGLRGRAVLLVDDVMTTGASLNAAARVLQQAGAAQVTALVLARTPAPGDA</sequence>
<gene>
    <name evidence="4" type="ORF">DFR41_11717</name>
</gene>
<dbReference type="InterPro" id="IPR044005">
    <property type="entry name" value="DZR_2"/>
</dbReference>
<dbReference type="InterPro" id="IPR029057">
    <property type="entry name" value="PRTase-like"/>
</dbReference>
<dbReference type="RefSeq" id="WP_114804866.1">
    <property type="nucleotide sequence ID" value="NZ_QQAV01000017.1"/>
</dbReference>
<dbReference type="OrthoDB" id="9793412at2"/>
<reference evidence="4 5" key="1">
    <citation type="submission" date="2018-07" db="EMBL/GenBank/DDBJ databases">
        <title>Genomic Encyclopedia of Type Strains, Phase IV (KMG-IV): sequencing the most valuable type-strain genomes for metagenomic binning, comparative biology and taxonomic classification.</title>
        <authorList>
            <person name="Goeker M."/>
        </authorList>
    </citation>
    <scope>NUCLEOTIDE SEQUENCE [LARGE SCALE GENOMIC DNA]</scope>
    <source>
        <strain evidence="4 5">DSM 21352</strain>
    </source>
</reference>
<feature type="domain" description="Phosphoribosyltransferase" evidence="2">
    <location>
        <begin position="195"/>
        <end position="243"/>
    </location>
</feature>
<name>A0A370F360_9BURK</name>
<evidence type="ECO:0000259" key="2">
    <source>
        <dbReference type="Pfam" id="PF00156"/>
    </source>
</evidence>
<dbReference type="InterPro" id="IPR000836">
    <property type="entry name" value="PRTase_dom"/>
</dbReference>
<dbReference type="PANTHER" id="PTHR47505:SF1">
    <property type="entry name" value="DNA UTILIZATION PROTEIN YHGH"/>
    <property type="match status" value="1"/>
</dbReference>
<organism evidence="4 5">
    <name type="scientific">Pseudacidovorax intermedius</name>
    <dbReference type="NCBI Taxonomy" id="433924"/>
    <lineage>
        <taxon>Bacteria</taxon>
        <taxon>Pseudomonadati</taxon>
        <taxon>Pseudomonadota</taxon>
        <taxon>Betaproteobacteria</taxon>
        <taxon>Burkholderiales</taxon>
        <taxon>Comamonadaceae</taxon>
        <taxon>Pseudacidovorax</taxon>
    </lineage>
</organism>
<dbReference type="Proteomes" id="UP000255265">
    <property type="component" value="Unassembled WGS sequence"/>
</dbReference>
<evidence type="ECO:0000313" key="4">
    <source>
        <dbReference type="EMBL" id="RDI17291.1"/>
    </source>
</evidence>
<dbReference type="CDD" id="cd06223">
    <property type="entry name" value="PRTases_typeI"/>
    <property type="match status" value="1"/>
</dbReference>
<comment type="caution">
    <text evidence="4">The sequence shown here is derived from an EMBL/GenBank/DDBJ whole genome shotgun (WGS) entry which is preliminary data.</text>
</comment>
<dbReference type="EMBL" id="QQAV01000017">
    <property type="protein sequence ID" value="RDI17291.1"/>
    <property type="molecule type" value="Genomic_DNA"/>
</dbReference>
<evidence type="ECO:0000256" key="1">
    <source>
        <dbReference type="ARBA" id="ARBA00008007"/>
    </source>
</evidence>
<dbReference type="InterPro" id="IPR051910">
    <property type="entry name" value="ComF/GntX_DNA_util-trans"/>
</dbReference>
<comment type="similarity">
    <text evidence="1">Belongs to the ComF/GntX family.</text>
</comment>
<evidence type="ECO:0000259" key="3">
    <source>
        <dbReference type="Pfam" id="PF18912"/>
    </source>
</evidence>
<protein>
    <submittedName>
        <fullName evidence="4">ComF family protein</fullName>
    </submittedName>
</protein>
<evidence type="ECO:0000313" key="5">
    <source>
        <dbReference type="Proteomes" id="UP000255265"/>
    </source>
</evidence>
<dbReference type="Gene3D" id="3.40.50.2020">
    <property type="match status" value="1"/>
</dbReference>
<dbReference type="Pfam" id="PF18912">
    <property type="entry name" value="DZR_2"/>
    <property type="match status" value="1"/>
</dbReference>
<accession>A0A370F360</accession>
<dbReference type="AlphaFoldDB" id="A0A370F360"/>
<dbReference type="SUPFAM" id="SSF53271">
    <property type="entry name" value="PRTase-like"/>
    <property type="match status" value="1"/>
</dbReference>
<dbReference type="Pfam" id="PF00156">
    <property type="entry name" value="Pribosyltran"/>
    <property type="match status" value="1"/>
</dbReference>